<gene>
    <name evidence="1" type="ORF">ATI02_4322</name>
</gene>
<evidence type="ECO:0000313" key="2">
    <source>
        <dbReference type="Proteomes" id="UP000232455"/>
    </source>
</evidence>
<sequence length="202" mass="23350">MTNLIKVVLSETGPINQRRFLEAAILAFSPRVAVMTVMNTVTNNRYRPQSIQGLELQEERSFFLDDNFSIAFAKDLYGFKNTRKHIINLIKTDKLYYSDYGIISESLIANSFKGLASLCLAHINRDTYVAFIELNGIYYLLRVENGYLSSFQRRDDMRTEAPFQTVTSDDIEFECSPDGFMLFEAYYNHLPMTVFIKPVIEE</sequence>
<dbReference type="EMBL" id="PHHE01000001">
    <property type="protein sequence ID" value="PKA71344.1"/>
    <property type="molecule type" value="Genomic_DNA"/>
</dbReference>
<dbReference type="Proteomes" id="UP000232455">
    <property type="component" value="Unassembled WGS sequence"/>
</dbReference>
<proteinExistence type="predicted"/>
<organism evidence="1 2">
    <name type="scientific">Pseudomonas baetica</name>
    <dbReference type="NCBI Taxonomy" id="674054"/>
    <lineage>
        <taxon>Bacteria</taxon>
        <taxon>Pseudomonadati</taxon>
        <taxon>Pseudomonadota</taxon>
        <taxon>Gammaproteobacteria</taxon>
        <taxon>Pseudomonadales</taxon>
        <taxon>Pseudomonadaceae</taxon>
        <taxon>Pseudomonas</taxon>
    </lineage>
</organism>
<dbReference type="RefSeq" id="WP_100847273.1">
    <property type="nucleotide sequence ID" value="NZ_PHHE01000001.1"/>
</dbReference>
<reference evidence="1 2" key="1">
    <citation type="submission" date="2017-11" db="EMBL/GenBank/DDBJ databases">
        <title>Genome sequencing of a diverse group of Pseudomonas species.</title>
        <authorList>
            <person name="Loper J."/>
        </authorList>
    </citation>
    <scope>NUCLEOTIDE SEQUENCE [LARGE SCALE GENOMIC DNA]</scope>
    <source>
        <strain evidence="1 2">LMG 25716</strain>
    </source>
</reference>
<comment type="caution">
    <text evidence="1">The sequence shown here is derived from an EMBL/GenBank/DDBJ whole genome shotgun (WGS) entry which is preliminary data.</text>
</comment>
<accession>A0ABX4Q3H9</accession>
<keyword evidence="2" id="KW-1185">Reference proteome</keyword>
<name>A0ABX4Q3H9_9PSED</name>
<protein>
    <submittedName>
        <fullName evidence="1">Uncharacterized protein</fullName>
    </submittedName>
</protein>
<evidence type="ECO:0000313" key="1">
    <source>
        <dbReference type="EMBL" id="PKA71344.1"/>
    </source>
</evidence>